<dbReference type="SUPFAM" id="SSF52540">
    <property type="entry name" value="P-loop containing nucleoside triphosphate hydrolases"/>
    <property type="match status" value="1"/>
</dbReference>
<evidence type="ECO:0000256" key="2">
    <source>
        <dbReference type="ARBA" id="ARBA00022553"/>
    </source>
</evidence>
<dbReference type="Gene3D" id="3.40.50.300">
    <property type="entry name" value="P-loop containing nucleotide triphosphate hydrolases"/>
    <property type="match status" value="1"/>
</dbReference>
<dbReference type="InterPro" id="IPR051641">
    <property type="entry name" value="RGK_GTP-binding_reg"/>
</dbReference>
<dbReference type="PANTHER" id="PTHR45775">
    <property type="entry name" value="RAD, GEM/KIR FAMILY MEMBER 2, ISOFORM C"/>
    <property type="match status" value="1"/>
</dbReference>
<comment type="caution">
    <text evidence="3">The sequence shown here is derived from an EMBL/GenBank/DDBJ whole genome shotgun (WGS) entry which is preliminary data.</text>
</comment>
<sequence>MAVTVLLDGEETTIEFMDPPDRNVISEGLEQLLDAYVVVFAINDHDSFDTAQQLVRYLRVDYGTDRAILLVANKTDLVRKRKVTADEARLLATTFDCKYAETSASLNHYVDELLVGIITQIRLQLSIPFTTIFFPHKDSKRKNKKALCKGPKGFFSRLFKRGSHSGKKDKGVDNLMY</sequence>
<dbReference type="PANTHER" id="PTHR45775:SF6">
    <property type="entry name" value="RAD, GEM_KIR FAMILY MEMBER 2, ISOFORM C"/>
    <property type="match status" value="1"/>
</dbReference>
<evidence type="ECO:0000313" key="4">
    <source>
        <dbReference type="Proteomes" id="UP001374579"/>
    </source>
</evidence>
<dbReference type="GO" id="GO:0005525">
    <property type="term" value="F:GTP binding"/>
    <property type="evidence" value="ECO:0007669"/>
    <property type="project" value="InterPro"/>
</dbReference>
<dbReference type="EMBL" id="JBAMIC010000001">
    <property type="protein sequence ID" value="KAK7114267.1"/>
    <property type="molecule type" value="Genomic_DNA"/>
</dbReference>
<dbReference type="PROSITE" id="PS51421">
    <property type="entry name" value="RAS"/>
    <property type="match status" value="1"/>
</dbReference>
<evidence type="ECO:0000256" key="1">
    <source>
        <dbReference type="ARBA" id="ARBA00008846"/>
    </source>
</evidence>
<accession>A0AAN9BZ53</accession>
<comment type="similarity">
    <text evidence="1">Belongs to the small GTPase superfamily. RGK family.</text>
</comment>
<name>A0AAN9BZ53_9CAEN</name>
<reference evidence="3 4" key="1">
    <citation type="submission" date="2024-02" db="EMBL/GenBank/DDBJ databases">
        <title>Chromosome-scale genome assembly of the rough periwinkle Littorina saxatilis.</title>
        <authorList>
            <person name="De Jode A."/>
            <person name="Faria R."/>
            <person name="Formenti G."/>
            <person name="Sims Y."/>
            <person name="Smith T.P."/>
            <person name="Tracey A."/>
            <person name="Wood J.M.D."/>
            <person name="Zagrodzka Z.B."/>
            <person name="Johannesson K."/>
            <person name="Butlin R.K."/>
            <person name="Leder E.H."/>
        </authorList>
    </citation>
    <scope>NUCLEOTIDE SEQUENCE [LARGE SCALE GENOMIC DNA]</scope>
    <source>
        <strain evidence="3">Snail1</strain>
        <tissue evidence="3">Muscle</tissue>
    </source>
</reference>
<dbReference type="GO" id="GO:0005886">
    <property type="term" value="C:plasma membrane"/>
    <property type="evidence" value="ECO:0007669"/>
    <property type="project" value="TreeGrafter"/>
</dbReference>
<protein>
    <submittedName>
        <fullName evidence="3">Uncharacterized protein</fullName>
    </submittedName>
</protein>
<dbReference type="InterPro" id="IPR001806">
    <property type="entry name" value="Small_GTPase"/>
</dbReference>
<dbReference type="GO" id="GO:0005246">
    <property type="term" value="F:calcium channel regulator activity"/>
    <property type="evidence" value="ECO:0007669"/>
    <property type="project" value="TreeGrafter"/>
</dbReference>
<keyword evidence="2" id="KW-0597">Phosphoprotein</keyword>
<gene>
    <name evidence="3" type="ORF">V1264_000352</name>
</gene>
<proteinExistence type="inferred from homology"/>
<dbReference type="AlphaFoldDB" id="A0AAN9BZ53"/>
<dbReference type="InterPro" id="IPR027417">
    <property type="entry name" value="P-loop_NTPase"/>
</dbReference>
<dbReference type="GO" id="GO:0003924">
    <property type="term" value="F:GTPase activity"/>
    <property type="evidence" value="ECO:0007669"/>
    <property type="project" value="InterPro"/>
</dbReference>
<dbReference type="Pfam" id="PF00071">
    <property type="entry name" value="Ras"/>
    <property type="match status" value="1"/>
</dbReference>
<organism evidence="3 4">
    <name type="scientific">Littorina saxatilis</name>
    <dbReference type="NCBI Taxonomy" id="31220"/>
    <lineage>
        <taxon>Eukaryota</taxon>
        <taxon>Metazoa</taxon>
        <taxon>Spiralia</taxon>
        <taxon>Lophotrochozoa</taxon>
        <taxon>Mollusca</taxon>
        <taxon>Gastropoda</taxon>
        <taxon>Caenogastropoda</taxon>
        <taxon>Littorinimorpha</taxon>
        <taxon>Littorinoidea</taxon>
        <taxon>Littorinidae</taxon>
        <taxon>Littorina</taxon>
    </lineage>
</organism>
<dbReference type="SMART" id="SM00175">
    <property type="entry name" value="RAB"/>
    <property type="match status" value="1"/>
</dbReference>
<dbReference type="Proteomes" id="UP001374579">
    <property type="component" value="Unassembled WGS sequence"/>
</dbReference>
<dbReference type="PROSITE" id="PS51419">
    <property type="entry name" value="RAB"/>
    <property type="match status" value="1"/>
</dbReference>
<dbReference type="SMART" id="SM00173">
    <property type="entry name" value="RAS"/>
    <property type="match status" value="1"/>
</dbReference>
<evidence type="ECO:0000313" key="3">
    <source>
        <dbReference type="EMBL" id="KAK7114267.1"/>
    </source>
</evidence>
<keyword evidence="4" id="KW-1185">Reference proteome</keyword>